<keyword evidence="4" id="KW-0963">Cytoplasm</keyword>
<dbReference type="EC" id="2.1.1.85" evidence="3"/>
<dbReference type="GO" id="GO:0005634">
    <property type="term" value="C:nucleus"/>
    <property type="evidence" value="ECO:0007669"/>
    <property type="project" value="UniProtKB-SubCell"/>
</dbReference>
<reference evidence="11" key="1">
    <citation type="journal article" date="2023" name="Mol. Phylogenet. Evol.">
        <title>Genome-scale phylogeny and comparative genomics of the fungal order Sordariales.</title>
        <authorList>
            <person name="Hensen N."/>
            <person name="Bonometti L."/>
            <person name="Westerberg I."/>
            <person name="Brannstrom I.O."/>
            <person name="Guillou S."/>
            <person name="Cros-Aarteil S."/>
            <person name="Calhoun S."/>
            <person name="Haridas S."/>
            <person name="Kuo A."/>
            <person name="Mondo S."/>
            <person name="Pangilinan J."/>
            <person name="Riley R."/>
            <person name="LaButti K."/>
            <person name="Andreopoulos B."/>
            <person name="Lipzen A."/>
            <person name="Chen C."/>
            <person name="Yan M."/>
            <person name="Daum C."/>
            <person name="Ng V."/>
            <person name="Clum A."/>
            <person name="Steindorff A."/>
            <person name="Ohm R.A."/>
            <person name="Martin F."/>
            <person name="Silar P."/>
            <person name="Natvig D.O."/>
            <person name="Lalanne C."/>
            <person name="Gautier V."/>
            <person name="Ament-Velasquez S.L."/>
            <person name="Kruys A."/>
            <person name="Hutchinson M.I."/>
            <person name="Powell A.J."/>
            <person name="Barry K."/>
            <person name="Miller A.N."/>
            <person name="Grigoriev I.V."/>
            <person name="Debuchy R."/>
            <person name="Gladieux P."/>
            <person name="Hiltunen Thoren M."/>
            <person name="Johannesson H."/>
        </authorList>
    </citation>
    <scope>NUCLEOTIDE SEQUENCE</scope>
    <source>
        <strain evidence="11">PSN324</strain>
    </source>
</reference>
<evidence type="ECO:0000256" key="3">
    <source>
        <dbReference type="ARBA" id="ARBA00012533"/>
    </source>
</evidence>
<evidence type="ECO:0000256" key="4">
    <source>
        <dbReference type="ARBA" id="ARBA00022490"/>
    </source>
</evidence>
<proteinExistence type="inferred from homology"/>
<organism evidence="11 12">
    <name type="scientific">Cladorrhinum samala</name>
    <dbReference type="NCBI Taxonomy" id="585594"/>
    <lineage>
        <taxon>Eukaryota</taxon>
        <taxon>Fungi</taxon>
        <taxon>Dikarya</taxon>
        <taxon>Ascomycota</taxon>
        <taxon>Pezizomycotina</taxon>
        <taxon>Sordariomycetes</taxon>
        <taxon>Sordariomycetidae</taxon>
        <taxon>Sordariales</taxon>
        <taxon>Podosporaceae</taxon>
        <taxon>Cladorrhinum</taxon>
    </lineage>
</organism>
<evidence type="ECO:0000313" key="11">
    <source>
        <dbReference type="EMBL" id="KAK4459613.1"/>
    </source>
</evidence>
<evidence type="ECO:0000256" key="7">
    <source>
        <dbReference type="ARBA" id="ARBA00022691"/>
    </source>
</evidence>
<dbReference type="InterPro" id="IPR029063">
    <property type="entry name" value="SAM-dependent_MTases_sf"/>
</dbReference>
<evidence type="ECO:0000256" key="8">
    <source>
        <dbReference type="ARBA" id="ARBA00023242"/>
    </source>
</evidence>
<evidence type="ECO:0000256" key="9">
    <source>
        <dbReference type="ARBA" id="ARBA00038126"/>
    </source>
</evidence>
<evidence type="ECO:0000313" key="12">
    <source>
        <dbReference type="Proteomes" id="UP001321749"/>
    </source>
</evidence>
<comment type="caution">
    <text evidence="11">The sequence shown here is derived from an EMBL/GenBank/DDBJ whole genome shotgun (WGS) entry which is preliminary data.</text>
</comment>
<keyword evidence="7" id="KW-0949">S-adenosyl-L-methionine</keyword>
<evidence type="ECO:0000256" key="6">
    <source>
        <dbReference type="ARBA" id="ARBA00022679"/>
    </source>
</evidence>
<comment type="subcellular location">
    <subcellularLocation>
        <location evidence="2">Cytoplasm</location>
    </subcellularLocation>
    <subcellularLocation>
        <location evidence="1">Nucleus</location>
    </subcellularLocation>
</comment>
<dbReference type="GO" id="GO:0032259">
    <property type="term" value="P:methylation"/>
    <property type="evidence" value="ECO:0007669"/>
    <property type="project" value="UniProtKB-KW"/>
</dbReference>
<evidence type="ECO:0000256" key="5">
    <source>
        <dbReference type="ARBA" id="ARBA00022603"/>
    </source>
</evidence>
<keyword evidence="12" id="KW-1185">Reference proteome</keyword>
<dbReference type="PANTHER" id="PTHR14614:SF39">
    <property type="entry name" value="HISTIDINE PROTEIN METHYLTRANSFERASE 1 HOMOLOG"/>
    <property type="match status" value="1"/>
</dbReference>
<sequence length="371" mass="39683">MAFSFSFAGDDIEDDDQSLTSPPPPRILSNKIDAASPSGAGAFPVQGKPLLPPASHDLSHMISRLPSKIAFSLLDVDLEDGSTLQIPRRELWDVRVQLMAEDDAEGPSESEAGLGEHDVKTGIYEGGFKSWESSVDLVKVLASQNSADALNSDPCVLVELGCGTALPSLALFQWALAARNSGPKNPLVIAVSDYNPSVLYLVTLPNIILAWALQQRGQLPILDEAFTADGELELTPEVLQAFQDSLKSCQITLSFLSGAWSPEFVDLLYNSAFPPSLGAGAKTLVLGSETIYSPFALESFSNTLLSVLQRELQERPSGNARAIIAAKKLYFGVGGSLDDFVDKMRGLGATIETLFEEPRGVVRGVVGCQLS</sequence>
<keyword evidence="5" id="KW-0489">Methyltransferase</keyword>
<dbReference type="InterPro" id="IPR019410">
    <property type="entry name" value="Methyltransf_16"/>
</dbReference>
<accession>A0AAV9HIX8</accession>
<gene>
    <name evidence="11" type="ORF">QBC42DRAFT_5964</name>
</gene>
<keyword evidence="6" id="KW-0808">Transferase</keyword>
<protein>
    <recommendedName>
        <fullName evidence="3">protein-histidine N-methyltransferase</fullName>
        <ecNumber evidence="3">2.1.1.85</ecNumber>
    </recommendedName>
</protein>
<evidence type="ECO:0000256" key="10">
    <source>
        <dbReference type="SAM" id="MobiDB-lite"/>
    </source>
</evidence>
<dbReference type="EMBL" id="MU865032">
    <property type="protein sequence ID" value="KAK4459613.1"/>
    <property type="molecule type" value="Genomic_DNA"/>
</dbReference>
<dbReference type="AlphaFoldDB" id="A0AAV9HIX8"/>
<evidence type="ECO:0000256" key="2">
    <source>
        <dbReference type="ARBA" id="ARBA00004496"/>
    </source>
</evidence>
<dbReference type="Gene3D" id="3.40.50.150">
    <property type="entry name" value="Vaccinia Virus protein VP39"/>
    <property type="match status" value="1"/>
</dbReference>
<dbReference type="GO" id="GO:0018064">
    <property type="term" value="F:protein-L-histidine N-tele-methyltransferase activity"/>
    <property type="evidence" value="ECO:0007669"/>
    <property type="project" value="UniProtKB-EC"/>
</dbReference>
<dbReference type="Proteomes" id="UP001321749">
    <property type="component" value="Unassembled WGS sequence"/>
</dbReference>
<feature type="region of interest" description="Disordered" evidence="10">
    <location>
        <begin position="1"/>
        <end position="48"/>
    </location>
</feature>
<dbReference type="GO" id="GO:0005737">
    <property type="term" value="C:cytoplasm"/>
    <property type="evidence" value="ECO:0007669"/>
    <property type="project" value="UniProtKB-SubCell"/>
</dbReference>
<dbReference type="PANTHER" id="PTHR14614">
    <property type="entry name" value="HEPATOCELLULAR CARCINOMA-ASSOCIATED ANTIGEN"/>
    <property type="match status" value="1"/>
</dbReference>
<name>A0AAV9HIX8_9PEZI</name>
<evidence type="ECO:0000256" key="1">
    <source>
        <dbReference type="ARBA" id="ARBA00004123"/>
    </source>
</evidence>
<keyword evidence="8" id="KW-0539">Nucleus</keyword>
<comment type="similarity">
    <text evidence="9">Belongs to the methyltransferase superfamily. METTL18 family.</text>
</comment>
<reference evidence="11" key="2">
    <citation type="submission" date="2023-06" db="EMBL/GenBank/DDBJ databases">
        <authorList>
            <consortium name="Lawrence Berkeley National Laboratory"/>
            <person name="Mondo S.J."/>
            <person name="Hensen N."/>
            <person name="Bonometti L."/>
            <person name="Westerberg I."/>
            <person name="Brannstrom I.O."/>
            <person name="Guillou S."/>
            <person name="Cros-Aarteil S."/>
            <person name="Calhoun S."/>
            <person name="Haridas S."/>
            <person name="Kuo A."/>
            <person name="Pangilinan J."/>
            <person name="Riley R."/>
            <person name="Labutti K."/>
            <person name="Andreopoulos B."/>
            <person name="Lipzen A."/>
            <person name="Chen C."/>
            <person name="Yanf M."/>
            <person name="Daum C."/>
            <person name="Ng V."/>
            <person name="Clum A."/>
            <person name="Steindorff A."/>
            <person name="Ohm R."/>
            <person name="Martin F."/>
            <person name="Silar P."/>
            <person name="Natvig D."/>
            <person name="Lalanne C."/>
            <person name="Gautier V."/>
            <person name="Ament-Velasquez S.L."/>
            <person name="Kruys A."/>
            <person name="Hutchinson M.I."/>
            <person name="Powell A.J."/>
            <person name="Barry K."/>
            <person name="Miller A.N."/>
            <person name="Grigoriev I.V."/>
            <person name="Debuchy R."/>
            <person name="Gladieux P."/>
            <person name="Thoren M.H."/>
            <person name="Johannesson H."/>
        </authorList>
    </citation>
    <scope>NUCLEOTIDE SEQUENCE</scope>
    <source>
        <strain evidence="11">PSN324</strain>
    </source>
</reference>